<gene>
    <name evidence="2" type="ORF">PCANC_13377</name>
    <name evidence="1" type="ORF">PCANC_20052</name>
</gene>
<dbReference type="EMBL" id="PGCJ01000063">
    <property type="protein sequence ID" value="PLW53334.1"/>
    <property type="molecule type" value="Genomic_DNA"/>
</dbReference>
<evidence type="ECO:0000313" key="3">
    <source>
        <dbReference type="Proteomes" id="UP000235388"/>
    </source>
</evidence>
<organism evidence="1 3">
    <name type="scientific">Puccinia coronata f. sp. avenae</name>
    <dbReference type="NCBI Taxonomy" id="200324"/>
    <lineage>
        <taxon>Eukaryota</taxon>
        <taxon>Fungi</taxon>
        <taxon>Dikarya</taxon>
        <taxon>Basidiomycota</taxon>
        <taxon>Pucciniomycotina</taxon>
        <taxon>Pucciniomycetes</taxon>
        <taxon>Pucciniales</taxon>
        <taxon>Pucciniaceae</taxon>
        <taxon>Puccinia</taxon>
    </lineage>
</organism>
<dbReference type="EMBL" id="PGCJ01000816">
    <property type="protein sequence ID" value="PLW19266.1"/>
    <property type="molecule type" value="Genomic_DNA"/>
</dbReference>
<name>A0A2N5T1A6_9BASI</name>
<reference evidence="1 3" key="1">
    <citation type="submission" date="2017-11" db="EMBL/GenBank/DDBJ databases">
        <title>De novo assembly and phasing of dikaryotic genomes from two isolates of Puccinia coronata f. sp. avenae, the causal agent of oat crown rust.</title>
        <authorList>
            <person name="Miller M.E."/>
            <person name="Zhang Y."/>
            <person name="Omidvar V."/>
            <person name="Sperschneider J."/>
            <person name="Schwessinger B."/>
            <person name="Raley C."/>
            <person name="Palmer J.M."/>
            <person name="Garnica D."/>
            <person name="Upadhyaya N."/>
            <person name="Rathjen J."/>
            <person name="Taylor J.M."/>
            <person name="Park R.F."/>
            <person name="Dodds P.N."/>
            <person name="Hirsch C.D."/>
            <person name="Kianian S.F."/>
            <person name="Figueroa M."/>
        </authorList>
    </citation>
    <scope>NUCLEOTIDE SEQUENCE [LARGE SCALE GENOMIC DNA]</scope>
    <source>
        <strain evidence="1">12NC29</strain>
    </source>
</reference>
<evidence type="ECO:0000313" key="1">
    <source>
        <dbReference type="EMBL" id="PLW19266.1"/>
    </source>
</evidence>
<proteinExistence type="predicted"/>
<accession>A0A2N5T1A6</accession>
<sequence length="100" mass="10827">MWVPLLAIAQRKKRVDKKVICDLLKKTQAVGRVALAPPGPSLMDTPTDAPGGSQFLLLFRLLKPVWKCSVTLPAKARKSRKVASAWRSTAVPADTPAVPV</sequence>
<keyword evidence="3" id="KW-1185">Reference proteome</keyword>
<comment type="caution">
    <text evidence="1">The sequence shown here is derived from an EMBL/GenBank/DDBJ whole genome shotgun (WGS) entry which is preliminary data.</text>
</comment>
<protein>
    <submittedName>
        <fullName evidence="1">Uncharacterized protein</fullName>
    </submittedName>
</protein>
<dbReference type="AlphaFoldDB" id="A0A2N5T1A6"/>
<dbReference type="Proteomes" id="UP000235388">
    <property type="component" value="Unassembled WGS sequence"/>
</dbReference>
<evidence type="ECO:0000313" key="2">
    <source>
        <dbReference type="EMBL" id="PLW53334.1"/>
    </source>
</evidence>